<sequence length="109" mass="11804">MLPIRFQLGVSVQPDATVVTVAGELDMTTCPSITQATDTLALKGQTLALDLSAVTHMDSSGLNMLLTLRNRARAEHGELHLRGVPRQPLRVLDLTGTRSLFTLRPCLTP</sequence>
<dbReference type="InterPro" id="IPR003658">
    <property type="entry name" value="Anti-sigma_ant"/>
</dbReference>
<comment type="similarity">
    <text evidence="1 2">Belongs to the anti-sigma-factor antagonist family.</text>
</comment>
<dbReference type="Pfam" id="PF01740">
    <property type="entry name" value="STAS"/>
    <property type="match status" value="1"/>
</dbReference>
<evidence type="ECO:0000259" key="3">
    <source>
        <dbReference type="PROSITE" id="PS50801"/>
    </source>
</evidence>
<comment type="caution">
    <text evidence="4">The sequence shown here is derived from an EMBL/GenBank/DDBJ whole genome shotgun (WGS) entry which is preliminary data.</text>
</comment>
<evidence type="ECO:0000256" key="1">
    <source>
        <dbReference type="ARBA" id="ARBA00009013"/>
    </source>
</evidence>
<keyword evidence="5" id="KW-1185">Reference proteome</keyword>
<protein>
    <recommendedName>
        <fullName evidence="2">Anti-sigma factor antagonist</fullName>
    </recommendedName>
</protein>
<dbReference type="PROSITE" id="PS50801">
    <property type="entry name" value="STAS"/>
    <property type="match status" value="1"/>
</dbReference>
<organism evidence="4 5">
    <name type="scientific">Streptomyces spororaveus</name>
    <dbReference type="NCBI Taxonomy" id="284039"/>
    <lineage>
        <taxon>Bacteria</taxon>
        <taxon>Bacillati</taxon>
        <taxon>Actinomycetota</taxon>
        <taxon>Actinomycetes</taxon>
        <taxon>Kitasatosporales</taxon>
        <taxon>Streptomycetaceae</taxon>
        <taxon>Streptomyces</taxon>
    </lineage>
</organism>
<dbReference type="SUPFAM" id="SSF52091">
    <property type="entry name" value="SpoIIaa-like"/>
    <property type="match status" value="1"/>
</dbReference>
<dbReference type="InterPro" id="IPR036513">
    <property type="entry name" value="STAS_dom_sf"/>
</dbReference>
<accession>A0ABQ3T551</accession>
<name>A0ABQ3T551_9ACTN</name>
<evidence type="ECO:0000313" key="5">
    <source>
        <dbReference type="Proteomes" id="UP000608522"/>
    </source>
</evidence>
<evidence type="ECO:0000256" key="2">
    <source>
        <dbReference type="RuleBase" id="RU003749"/>
    </source>
</evidence>
<dbReference type="PANTHER" id="PTHR33495">
    <property type="entry name" value="ANTI-SIGMA FACTOR ANTAGONIST TM_1081-RELATED-RELATED"/>
    <property type="match status" value="1"/>
</dbReference>
<dbReference type="EMBL" id="BNED01000005">
    <property type="protein sequence ID" value="GHI75302.1"/>
    <property type="molecule type" value="Genomic_DNA"/>
</dbReference>
<proteinExistence type="inferred from homology"/>
<dbReference type="Proteomes" id="UP000608522">
    <property type="component" value="Unassembled WGS sequence"/>
</dbReference>
<dbReference type="PANTHER" id="PTHR33495:SF2">
    <property type="entry name" value="ANTI-SIGMA FACTOR ANTAGONIST TM_1081-RELATED"/>
    <property type="match status" value="1"/>
</dbReference>
<dbReference type="CDD" id="cd07043">
    <property type="entry name" value="STAS_anti-anti-sigma_factors"/>
    <property type="match status" value="1"/>
</dbReference>
<feature type="domain" description="STAS" evidence="3">
    <location>
        <begin position="6"/>
        <end position="109"/>
    </location>
</feature>
<gene>
    <name evidence="4" type="primary">rsbV_1</name>
    <name evidence="4" type="ORF">Sspor_08630</name>
</gene>
<evidence type="ECO:0000313" key="4">
    <source>
        <dbReference type="EMBL" id="GHI75302.1"/>
    </source>
</evidence>
<reference evidence="5" key="1">
    <citation type="submission" date="2023-07" db="EMBL/GenBank/DDBJ databases">
        <title>Whole genome shotgun sequence of Streptomyces spororaveus NBRC 15456.</title>
        <authorList>
            <person name="Komaki H."/>
            <person name="Tamura T."/>
        </authorList>
    </citation>
    <scope>NUCLEOTIDE SEQUENCE [LARGE SCALE GENOMIC DNA]</scope>
    <source>
        <strain evidence="5">NBRC 15456</strain>
    </source>
</reference>
<dbReference type="Gene3D" id="3.30.750.24">
    <property type="entry name" value="STAS domain"/>
    <property type="match status" value="1"/>
</dbReference>
<dbReference type="NCBIfam" id="TIGR00377">
    <property type="entry name" value="ant_ant_sig"/>
    <property type="match status" value="1"/>
</dbReference>
<dbReference type="InterPro" id="IPR002645">
    <property type="entry name" value="STAS_dom"/>
</dbReference>
<dbReference type="RefSeq" id="WP_254722458.1">
    <property type="nucleotide sequence ID" value="NZ_BAAATO010000060.1"/>
</dbReference>